<reference evidence="2" key="1">
    <citation type="journal article" date="2021" name="Sci. Adv.">
        <title>The American lobster genome reveals insights on longevity, neural, and immune adaptations.</title>
        <authorList>
            <person name="Polinski J.M."/>
            <person name="Zimin A.V."/>
            <person name="Clark K.F."/>
            <person name="Kohn A.B."/>
            <person name="Sadowski N."/>
            <person name="Timp W."/>
            <person name="Ptitsyn A."/>
            <person name="Khanna P."/>
            <person name="Romanova D.Y."/>
            <person name="Williams P."/>
            <person name="Greenwood S.J."/>
            <person name="Moroz L.L."/>
            <person name="Walt D.R."/>
            <person name="Bodnar A.G."/>
        </authorList>
    </citation>
    <scope>NUCLEOTIDE SEQUENCE</scope>
    <source>
        <strain evidence="2">GMGI-L3</strain>
    </source>
</reference>
<evidence type="ECO:0000313" key="3">
    <source>
        <dbReference type="Proteomes" id="UP000747542"/>
    </source>
</evidence>
<sequence>AKDKQYAELLEKLDCEEVMSAAITDTEIRARRLETQRASCVLKEQIAEKAASKAKAEAEKTIAMMSEVDEVRVMNQEREEQLKKKHKSHTLSRQFLLTQSRLKQLQQEERDLDDRKLTRATEEYNLRAELKKELGRQEEEMVRLQQNQRELALVKQLEMEQQEKEVLRHTRLEVELLEKQVEERKLAEEKQRREEASRINLKNGWDSQLQYKQEQLAREQAKEEEYRKMLLEVLAEEARLDQLVSEARRRRQLDHRKSILEEEEKQLLLRHAPQLMPHFTPQLLARLRQLL</sequence>
<feature type="coiled-coil region" evidence="1">
    <location>
        <begin position="172"/>
        <end position="199"/>
    </location>
</feature>
<organism evidence="2 3">
    <name type="scientific">Homarus americanus</name>
    <name type="common">American lobster</name>
    <dbReference type="NCBI Taxonomy" id="6706"/>
    <lineage>
        <taxon>Eukaryota</taxon>
        <taxon>Metazoa</taxon>
        <taxon>Ecdysozoa</taxon>
        <taxon>Arthropoda</taxon>
        <taxon>Crustacea</taxon>
        <taxon>Multicrustacea</taxon>
        <taxon>Malacostraca</taxon>
        <taxon>Eumalacostraca</taxon>
        <taxon>Eucarida</taxon>
        <taxon>Decapoda</taxon>
        <taxon>Pleocyemata</taxon>
        <taxon>Astacidea</taxon>
        <taxon>Nephropoidea</taxon>
        <taxon>Nephropidae</taxon>
        <taxon>Homarus</taxon>
    </lineage>
</organism>
<feature type="non-terminal residue" evidence="2">
    <location>
        <position position="291"/>
    </location>
</feature>
<dbReference type="Proteomes" id="UP000747542">
    <property type="component" value="Unassembled WGS sequence"/>
</dbReference>
<keyword evidence="1" id="KW-0175">Coiled coil</keyword>
<evidence type="ECO:0000256" key="1">
    <source>
        <dbReference type="SAM" id="Coils"/>
    </source>
</evidence>
<keyword evidence="3" id="KW-1185">Reference proteome</keyword>
<name>A0A8J5JS17_HOMAM</name>
<dbReference type="EMBL" id="JAHLQT010026473">
    <property type="protein sequence ID" value="KAG7163277.1"/>
    <property type="molecule type" value="Genomic_DNA"/>
</dbReference>
<proteinExistence type="predicted"/>
<comment type="caution">
    <text evidence="2">The sequence shown here is derived from an EMBL/GenBank/DDBJ whole genome shotgun (WGS) entry which is preliminary data.</text>
</comment>
<protein>
    <recommendedName>
        <fullName evidence="4">Meiosis-specific nuclear structural protein 1</fullName>
    </recommendedName>
</protein>
<gene>
    <name evidence="2" type="ORF">Hamer_G004387</name>
</gene>
<accession>A0A8J5JS17</accession>
<dbReference type="AlphaFoldDB" id="A0A8J5JS17"/>
<evidence type="ECO:0008006" key="4">
    <source>
        <dbReference type="Google" id="ProtNLM"/>
    </source>
</evidence>
<evidence type="ECO:0000313" key="2">
    <source>
        <dbReference type="EMBL" id="KAG7163277.1"/>
    </source>
</evidence>
<feature type="coiled-coil region" evidence="1">
    <location>
        <begin position="120"/>
        <end position="147"/>
    </location>
</feature>